<keyword evidence="17" id="KW-0472">Membrane</keyword>
<dbReference type="Pfam" id="PF10150">
    <property type="entry name" value="RNase_E_G"/>
    <property type="match status" value="1"/>
</dbReference>
<evidence type="ECO:0000256" key="15">
    <source>
        <dbReference type="ARBA" id="ARBA00022842"/>
    </source>
</evidence>
<keyword evidence="6" id="KW-0963">Cytoplasm</keyword>
<reference evidence="20 21" key="1">
    <citation type="journal article" date="2020" name="ISME J.">
        <title>Parallel Reductive Genome Evolution in Desulfovibrio Ectosymbionts Independently Acquired by Trichonympha Protists in the Termite Gut.</title>
        <authorList>
            <person name="Takeuchi M."/>
            <person name="Kuwahara H."/>
            <person name="Murakami T."/>
            <person name="Takahashi K."/>
            <person name="Kajitani R."/>
            <person name="Toyoda A."/>
            <person name="Itoh T."/>
            <person name="Ohkuma M."/>
            <person name="Hongoh Y."/>
        </authorList>
    </citation>
    <scope>NUCLEOTIDE SEQUENCE [LARGE SCALE GENOMIC DNA]</scope>
    <source>
        <strain evidence="20">ZnDsv-02</strain>
    </source>
</reference>
<dbReference type="SUPFAM" id="SSF50249">
    <property type="entry name" value="Nucleic acid-binding proteins"/>
    <property type="match status" value="1"/>
</dbReference>
<dbReference type="InterPro" id="IPR004659">
    <property type="entry name" value="RNase_E/G"/>
</dbReference>
<evidence type="ECO:0000256" key="5">
    <source>
        <dbReference type="ARBA" id="ARBA00022475"/>
    </source>
</evidence>
<dbReference type="InterPro" id="IPR019307">
    <property type="entry name" value="RNA-bd_AU-1/RNase_E/G"/>
</dbReference>
<dbReference type="GO" id="GO:0016787">
    <property type="term" value="F:hydrolase activity"/>
    <property type="evidence" value="ECO:0007669"/>
    <property type="project" value="UniProtKB-KW"/>
</dbReference>
<evidence type="ECO:0000256" key="4">
    <source>
        <dbReference type="ARBA" id="ARBA00017719"/>
    </source>
</evidence>
<evidence type="ECO:0000256" key="11">
    <source>
        <dbReference type="ARBA" id="ARBA00022723"/>
    </source>
</evidence>
<dbReference type="PANTHER" id="PTHR30001">
    <property type="entry name" value="RIBONUCLEASE"/>
    <property type="match status" value="1"/>
</dbReference>
<evidence type="ECO:0000256" key="12">
    <source>
        <dbReference type="ARBA" id="ARBA00022730"/>
    </source>
</evidence>
<keyword evidence="14" id="KW-0378">Hydrolase</keyword>
<keyword evidence="12" id="KW-0699">rRNA-binding</keyword>
<keyword evidence="10" id="KW-0540">Nuclease</keyword>
<comment type="caution">
    <text evidence="20">The sequence shown here is derived from an EMBL/GenBank/DDBJ whole genome shotgun (WGS) entry which is preliminary data.</text>
</comment>
<evidence type="ECO:0000313" key="20">
    <source>
        <dbReference type="EMBL" id="GFH62897.1"/>
    </source>
</evidence>
<dbReference type="GO" id="GO:0006364">
    <property type="term" value="P:rRNA processing"/>
    <property type="evidence" value="ECO:0007669"/>
    <property type="project" value="UniProtKB-KW"/>
</dbReference>
<evidence type="ECO:0000256" key="17">
    <source>
        <dbReference type="ARBA" id="ARBA00023136"/>
    </source>
</evidence>
<keyword evidence="11" id="KW-0479">Metal-binding</keyword>
<evidence type="ECO:0000256" key="16">
    <source>
        <dbReference type="ARBA" id="ARBA00022884"/>
    </source>
</evidence>
<evidence type="ECO:0000256" key="6">
    <source>
        <dbReference type="ARBA" id="ARBA00022490"/>
    </source>
</evidence>
<evidence type="ECO:0000256" key="10">
    <source>
        <dbReference type="ARBA" id="ARBA00022722"/>
    </source>
</evidence>
<dbReference type="Pfam" id="PF20833">
    <property type="entry name" value="RNase_E_G_Thio"/>
    <property type="match status" value="1"/>
</dbReference>
<dbReference type="GO" id="GO:0004540">
    <property type="term" value="F:RNA nuclease activity"/>
    <property type="evidence" value="ECO:0007669"/>
    <property type="project" value="InterPro"/>
</dbReference>
<keyword evidence="9" id="KW-0819">tRNA processing</keyword>
<comment type="subcellular location">
    <subcellularLocation>
        <location evidence="2">Cytoplasm</location>
    </subcellularLocation>
</comment>
<feature type="compositionally biased region" description="Basic and acidic residues" evidence="18">
    <location>
        <begin position="1"/>
        <end position="10"/>
    </location>
</feature>
<dbReference type="SMART" id="SM00316">
    <property type="entry name" value="S1"/>
    <property type="match status" value="1"/>
</dbReference>
<dbReference type="PANTHER" id="PTHR30001:SF1">
    <property type="entry name" value="RIBONUCLEASE E_G-LIKE PROTEIN, CHLOROPLASTIC"/>
    <property type="match status" value="1"/>
</dbReference>
<name>A0A6L2R5S1_9BACT</name>
<dbReference type="InterPro" id="IPR003029">
    <property type="entry name" value="S1_domain"/>
</dbReference>
<comment type="similarity">
    <text evidence="3">Belongs to the RNase E/G family. RNase G subfamily.</text>
</comment>
<dbReference type="Gene3D" id="2.40.50.140">
    <property type="entry name" value="Nucleic acid-binding proteins"/>
    <property type="match status" value="1"/>
</dbReference>
<keyword evidence="7" id="KW-0997">Cell inner membrane</keyword>
<feature type="compositionally biased region" description="Basic residues" evidence="18">
    <location>
        <begin position="15"/>
        <end position="26"/>
    </location>
</feature>
<dbReference type="GO" id="GO:0008033">
    <property type="term" value="P:tRNA processing"/>
    <property type="evidence" value="ECO:0007669"/>
    <property type="project" value="UniProtKB-KW"/>
</dbReference>
<accession>A0A6L2R5S1</accession>
<evidence type="ECO:0000256" key="1">
    <source>
        <dbReference type="ARBA" id="ARBA00001946"/>
    </source>
</evidence>
<dbReference type="Proteomes" id="UP000505077">
    <property type="component" value="Unassembled WGS sequence"/>
</dbReference>
<keyword evidence="5" id="KW-1003">Cell membrane</keyword>
<dbReference type="InterPro" id="IPR048583">
    <property type="entry name" value="RNase_E_G_thioredoxin-like"/>
</dbReference>
<evidence type="ECO:0000256" key="3">
    <source>
        <dbReference type="ARBA" id="ARBA00005663"/>
    </source>
</evidence>
<evidence type="ECO:0000256" key="9">
    <source>
        <dbReference type="ARBA" id="ARBA00022694"/>
    </source>
</evidence>
<evidence type="ECO:0000256" key="18">
    <source>
        <dbReference type="SAM" id="MobiDB-lite"/>
    </source>
</evidence>
<gene>
    <name evidence="20" type="primary">rne</name>
    <name evidence="20" type="ORF">ZNDK_0668</name>
</gene>
<evidence type="ECO:0000256" key="2">
    <source>
        <dbReference type="ARBA" id="ARBA00004496"/>
    </source>
</evidence>
<evidence type="ECO:0000259" key="19">
    <source>
        <dbReference type="PROSITE" id="PS50126"/>
    </source>
</evidence>
<keyword evidence="8" id="KW-0698">rRNA processing</keyword>
<feature type="domain" description="S1 motif" evidence="19">
    <location>
        <begin position="137"/>
        <end position="220"/>
    </location>
</feature>
<dbReference type="PROSITE" id="PS50126">
    <property type="entry name" value="S1"/>
    <property type="match status" value="1"/>
</dbReference>
<keyword evidence="13" id="KW-0255">Endonuclease</keyword>
<evidence type="ECO:0000256" key="13">
    <source>
        <dbReference type="ARBA" id="ARBA00022759"/>
    </source>
</evidence>
<dbReference type="GO" id="GO:0005737">
    <property type="term" value="C:cytoplasm"/>
    <property type="evidence" value="ECO:0007669"/>
    <property type="project" value="UniProtKB-SubCell"/>
</dbReference>
<dbReference type="Gene3D" id="3.40.1260.20">
    <property type="entry name" value="Ribonuclease E, catalytic domain"/>
    <property type="match status" value="1"/>
</dbReference>
<evidence type="ECO:0000313" key="21">
    <source>
        <dbReference type="Proteomes" id="UP000505077"/>
    </source>
</evidence>
<feature type="region of interest" description="Disordered" evidence="18">
    <location>
        <begin position="1"/>
        <end position="94"/>
    </location>
</feature>
<evidence type="ECO:0000256" key="7">
    <source>
        <dbReference type="ARBA" id="ARBA00022519"/>
    </source>
</evidence>
<comment type="cofactor">
    <cofactor evidence="1">
        <name>Mg(2+)</name>
        <dbReference type="ChEBI" id="CHEBI:18420"/>
    </cofactor>
</comment>
<dbReference type="NCBIfam" id="TIGR00757">
    <property type="entry name" value="RNaseEG"/>
    <property type="match status" value="1"/>
</dbReference>
<evidence type="ECO:0000256" key="14">
    <source>
        <dbReference type="ARBA" id="ARBA00022801"/>
    </source>
</evidence>
<keyword evidence="16" id="KW-0694">RNA-binding</keyword>
<dbReference type="CDD" id="cd04453">
    <property type="entry name" value="S1_RNase_E"/>
    <property type="match status" value="1"/>
</dbReference>
<dbReference type="EMBL" id="BLLL01000007">
    <property type="protein sequence ID" value="GFH62897.1"/>
    <property type="molecule type" value="Genomic_DNA"/>
</dbReference>
<dbReference type="GO" id="GO:0046872">
    <property type="term" value="F:metal ion binding"/>
    <property type="evidence" value="ECO:0007669"/>
    <property type="project" value="UniProtKB-KW"/>
</dbReference>
<dbReference type="InterPro" id="IPR012340">
    <property type="entry name" value="NA-bd_OB-fold"/>
</dbReference>
<dbReference type="AlphaFoldDB" id="A0A6L2R5S1"/>
<sequence length="577" mass="64610">MISEDSKADAGQKAQSRHKSTSRSRKTSSQAVQAIAQSDALADVSANGVAGVGPGPNAQNILPEARPPQGADDSAKSRHKRHGSRALPGTQGKAEIAGKRRMFISVLSGEQVEVALTEENNVLEYYLDMLHQRKIKGNIYKGVVHNIDTNLQAAFVNYGEGKNGFLQIDKIYPEYWQSHHEATKGSKFPPLQKVIRAGQEVLVQVVKEPAGTKGAFLTTWLSLAGRFLVLTPGQEQIGISRKVEDDGERARLRELMDGIDPGQGVGVIVRTVSAGTTKTTLKNDLQYLKRLWRDICKKVTEVSTPALVYQEPGLSERAVRDYLTEDMSEIWLDNEETAQSVRAMVSLLFPRRKDLVRMHLDTRQSLWERFKLQRQLDQIYSREVPLPSGGRLVFDQTEALMSIDINSGKISGKDNFEAMAYKTNMEAAKTIAEHLKLRDVGGQVVIDFIEMREQKHTQEVEKTLRNAMKNDRARHDVGSMSAFGLLELVRQRTGSSALAITMEPCPFCGGTGQRRNLEWQALHALRDMRCALRAENGETCQFQTTPELAMYLLNHKRNAIREIEQDYEKCLEITVRP</sequence>
<dbReference type="GO" id="GO:0004519">
    <property type="term" value="F:endonuclease activity"/>
    <property type="evidence" value="ECO:0007669"/>
    <property type="project" value="UniProtKB-KW"/>
</dbReference>
<organism evidence="20 21">
    <name type="scientific">Candidatus Desulfovibrio kirbyi</name>
    <dbReference type="NCBI Taxonomy" id="2696086"/>
    <lineage>
        <taxon>Bacteria</taxon>
        <taxon>Pseudomonadati</taxon>
        <taxon>Thermodesulfobacteriota</taxon>
        <taxon>Desulfovibrionia</taxon>
        <taxon>Desulfovibrionales</taxon>
        <taxon>Desulfovibrionaceae</taxon>
        <taxon>Desulfovibrio</taxon>
    </lineage>
</organism>
<proteinExistence type="inferred from homology"/>
<evidence type="ECO:0000256" key="8">
    <source>
        <dbReference type="ARBA" id="ARBA00022552"/>
    </source>
</evidence>
<dbReference type="GO" id="GO:0019843">
    <property type="term" value="F:rRNA binding"/>
    <property type="evidence" value="ECO:0007669"/>
    <property type="project" value="UniProtKB-KW"/>
</dbReference>
<keyword evidence="15" id="KW-0460">Magnesium</keyword>
<protein>
    <recommendedName>
        <fullName evidence="4">Ribonuclease G</fullName>
    </recommendedName>
</protein>